<dbReference type="Proteomes" id="UP001066276">
    <property type="component" value="Chromosome 4_1"/>
</dbReference>
<evidence type="ECO:0000313" key="2">
    <source>
        <dbReference type="EMBL" id="KAJ1169306.1"/>
    </source>
</evidence>
<dbReference type="AlphaFoldDB" id="A0AAV7SYX3"/>
<sequence length="223" mass="24071">MARRPDHTSPAQFRRSSKVTFRGRSVCAALSGTAPRSSSQPRPLKTVRSLRLFARLQGQAYLKVQMLGLCHPEARYLGPHSPLWPRTSPTPLHGRSSGAYESTSHPSGAPTTRRRVPWRSPVIKGPKGGPRPSIPVAPSAKAAEGKVRPVAQAAPRAALRPHPNSWAEPCSSRGSGATWPRPKPRSQNTWGEPCDVGKSSRLPPSWLQDTFSGRGGGAQAETF</sequence>
<feature type="region of interest" description="Disordered" evidence="1">
    <location>
        <begin position="1"/>
        <end position="20"/>
    </location>
</feature>
<evidence type="ECO:0000256" key="1">
    <source>
        <dbReference type="SAM" id="MobiDB-lite"/>
    </source>
</evidence>
<feature type="compositionally biased region" description="Low complexity" evidence="1">
    <location>
        <begin position="148"/>
        <end position="161"/>
    </location>
</feature>
<dbReference type="EMBL" id="JANPWB010000007">
    <property type="protein sequence ID" value="KAJ1169306.1"/>
    <property type="molecule type" value="Genomic_DNA"/>
</dbReference>
<feature type="compositionally biased region" description="Gly residues" evidence="1">
    <location>
        <begin position="213"/>
        <end position="223"/>
    </location>
</feature>
<comment type="caution">
    <text evidence="2">The sequence shown here is derived from an EMBL/GenBank/DDBJ whole genome shotgun (WGS) entry which is preliminary data.</text>
</comment>
<evidence type="ECO:0000313" key="3">
    <source>
        <dbReference type="Proteomes" id="UP001066276"/>
    </source>
</evidence>
<organism evidence="2 3">
    <name type="scientific">Pleurodeles waltl</name>
    <name type="common">Iberian ribbed newt</name>
    <dbReference type="NCBI Taxonomy" id="8319"/>
    <lineage>
        <taxon>Eukaryota</taxon>
        <taxon>Metazoa</taxon>
        <taxon>Chordata</taxon>
        <taxon>Craniata</taxon>
        <taxon>Vertebrata</taxon>
        <taxon>Euteleostomi</taxon>
        <taxon>Amphibia</taxon>
        <taxon>Batrachia</taxon>
        <taxon>Caudata</taxon>
        <taxon>Salamandroidea</taxon>
        <taxon>Salamandridae</taxon>
        <taxon>Pleurodelinae</taxon>
        <taxon>Pleurodeles</taxon>
    </lineage>
</organism>
<reference evidence="2" key="1">
    <citation type="journal article" date="2022" name="bioRxiv">
        <title>Sequencing and chromosome-scale assembly of the giantPleurodeles waltlgenome.</title>
        <authorList>
            <person name="Brown T."/>
            <person name="Elewa A."/>
            <person name="Iarovenko S."/>
            <person name="Subramanian E."/>
            <person name="Araus A.J."/>
            <person name="Petzold A."/>
            <person name="Susuki M."/>
            <person name="Suzuki K.-i.T."/>
            <person name="Hayashi T."/>
            <person name="Toyoda A."/>
            <person name="Oliveira C."/>
            <person name="Osipova E."/>
            <person name="Leigh N.D."/>
            <person name="Simon A."/>
            <person name="Yun M.H."/>
        </authorList>
    </citation>
    <scope>NUCLEOTIDE SEQUENCE</scope>
    <source>
        <strain evidence="2">20211129_DDA</strain>
        <tissue evidence="2">Liver</tissue>
    </source>
</reference>
<proteinExistence type="predicted"/>
<protein>
    <submittedName>
        <fullName evidence="2">Uncharacterized protein</fullName>
    </submittedName>
</protein>
<name>A0AAV7SYX3_PLEWA</name>
<accession>A0AAV7SYX3</accession>
<feature type="region of interest" description="Disordered" evidence="1">
    <location>
        <begin position="87"/>
        <end position="223"/>
    </location>
</feature>
<keyword evidence="3" id="KW-1185">Reference proteome</keyword>
<gene>
    <name evidence="2" type="ORF">NDU88_001199</name>
</gene>
<feature type="compositionally biased region" description="Polar residues" evidence="1">
    <location>
        <begin position="99"/>
        <end position="110"/>
    </location>
</feature>